<proteinExistence type="predicted"/>
<organism evidence="1 2">
    <name type="scientific">Micromonospora harpali</name>
    <dbReference type="NCBI Taxonomy" id="1490225"/>
    <lineage>
        <taxon>Bacteria</taxon>
        <taxon>Bacillati</taxon>
        <taxon>Actinomycetota</taxon>
        <taxon>Actinomycetes</taxon>
        <taxon>Micromonosporales</taxon>
        <taxon>Micromonosporaceae</taxon>
        <taxon>Micromonospora</taxon>
    </lineage>
</organism>
<comment type="caution">
    <text evidence="1">The sequence shown here is derived from an EMBL/GenBank/DDBJ whole genome shotgun (WGS) entry which is preliminary data.</text>
</comment>
<evidence type="ECO:0000313" key="1">
    <source>
        <dbReference type="EMBL" id="MFC5943267.1"/>
    </source>
</evidence>
<dbReference type="Proteomes" id="UP001596207">
    <property type="component" value="Unassembled WGS sequence"/>
</dbReference>
<keyword evidence="2" id="KW-1185">Reference proteome</keyword>
<protein>
    <submittedName>
        <fullName evidence="1">Uncharacterized protein</fullName>
    </submittedName>
</protein>
<sequence>MNGDGLSDAERRVWAALPGDVRETLEALPAADLTTLLLSLARTRAARVRPAEVLRRWRDDRFVRPADSDPRASAAVQALLWELLPAEVAGVELSPVAPLGTCAAVGPGSQDRIVTTIRPVEVVSDPTNALAIEAADRRRRGNGRGAVHLAASHRVLRAQRFGAGMQTHFRLFALVSSARDTGSGRTQARLLALHLGYWQRVLARLAPSAAPTLRFTVLDSPVLRERLDDTVRPALAAGGVPLAEEPERTRGRGYYVDAALRIIATPGGESVELGDGGFTTWTAQLTNDAKERCLTSCISTDRLTALATG</sequence>
<dbReference type="RefSeq" id="WP_353900396.1">
    <property type="nucleotide sequence ID" value="NZ_CP158970.1"/>
</dbReference>
<name>A0ABW1HPB1_9ACTN</name>
<gene>
    <name evidence="1" type="ORF">ACFPZ4_17490</name>
</gene>
<evidence type="ECO:0000313" key="2">
    <source>
        <dbReference type="Proteomes" id="UP001596207"/>
    </source>
</evidence>
<accession>A0ABW1HPB1</accession>
<reference evidence="2" key="1">
    <citation type="journal article" date="2019" name="Int. J. Syst. Evol. Microbiol.">
        <title>The Global Catalogue of Microorganisms (GCM) 10K type strain sequencing project: providing services to taxonomists for standard genome sequencing and annotation.</title>
        <authorList>
            <consortium name="The Broad Institute Genomics Platform"/>
            <consortium name="The Broad Institute Genome Sequencing Center for Infectious Disease"/>
            <person name="Wu L."/>
            <person name="Ma J."/>
        </authorList>
    </citation>
    <scope>NUCLEOTIDE SEQUENCE [LARGE SCALE GENOMIC DNA]</scope>
    <source>
        <strain evidence="2">CGMCC 4.7173</strain>
    </source>
</reference>
<dbReference type="EMBL" id="JBHSQQ010000103">
    <property type="protein sequence ID" value="MFC5943267.1"/>
    <property type="molecule type" value="Genomic_DNA"/>
</dbReference>